<organism evidence="1 2">
    <name type="scientific">Nitritalea halalkaliphila LW7</name>
    <dbReference type="NCBI Taxonomy" id="1189621"/>
    <lineage>
        <taxon>Bacteria</taxon>
        <taxon>Pseudomonadati</taxon>
        <taxon>Bacteroidota</taxon>
        <taxon>Cytophagia</taxon>
        <taxon>Cytophagales</taxon>
        <taxon>Cyclobacteriaceae</taxon>
        <taxon>Nitritalea</taxon>
    </lineage>
</organism>
<dbReference type="RefSeq" id="WP_009054149.1">
    <property type="nucleotide sequence ID" value="NZ_AJYA01000015.1"/>
</dbReference>
<proteinExistence type="predicted"/>
<protein>
    <submittedName>
        <fullName evidence="1">Non-specific protein-tyrosine kinase</fullName>
    </submittedName>
</protein>
<dbReference type="AlphaFoldDB" id="I5C5Y9"/>
<keyword evidence="1" id="KW-0829">Tyrosine-protein kinase</keyword>
<keyword evidence="1" id="KW-0418">Kinase</keyword>
<keyword evidence="2" id="KW-1185">Reference proteome</keyword>
<accession>I5C5Y9</accession>
<evidence type="ECO:0000313" key="2">
    <source>
        <dbReference type="Proteomes" id="UP000005551"/>
    </source>
</evidence>
<keyword evidence="1" id="KW-0808">Transferase</keyword>
<comment type="caution">
    <text evidence="1">The sequence shown here is derived from an EMBL/GenBank/DDBJ whole genome shotgun (WGS) entry which is preliminary data.</text>
</comment>
<dbReference type="STRING" id="1189621.A3SI_06629"/>
<dbReference type="InterPro" id="IPR027417">
    <property type="entry name" value="P-loop_NTPase"/>
</dbReference>
<dbReference type="EMBL" id="AJYA01000015">
    <property type="protein sequence ID" value="EIM77241.1"/>
    <property type="molecule type" value="Genomic_DNA"/>
</dbReference>
<evidence type="ECO:0000313" key="1">
    <source>
        <dbReference type="EMBL" id="EIM77241.1"/>
    </source>
</evidence>
<sequence length="81" mass="9242">MVKSSYCENLDVLLLGPILPNPAELILQDYMGEVLKEIKMAYYMVVLDSTLVWLVSETRDFFQYADASIYVFPVAWSKKAG</sequence>
<gene>
    <name evidence="1" type="ORF">A3SI_06629</name>
</gene>
<name>I5C5Y9_9BACT</name>
<reference evidence="1 2" key="1">
    <citation type="submission" date="2012-05" db="EMBL/GenBank/DDBJ databases">
        <title>Genome sequence of Nitritalea halalkaliphila LW7.</title>
        <authorList>
            <person name="Jangir P.K."/>
            <person name="Singh A."/>
            <person name="Shivaji S."/>
            <person name="Sharma R."/>
        </authorList>
    </citation>
    <scope>NUCLEOTIDE SEQUENCE [LARGE SCALE GENOMIC DNA]</scope>
    <source>
        <strain evidence="1 2">LW7</strain>
    </source>
</reference>
<dbReference type="GO" id="GO:0004713">
    <property type="term" value="F:protein tyrosine kinase activity"/>
    <property type="evidence" value="ECO:0007669"/>
    <property type="project" value="UniProtKB-KW"/>
</dbReference>
<dbReference type="OrthoDB" id="9794577at2"/>
<dbReference type="Proteomes" id="UP000005551">
    <property type="component" value="Unassembled WGS sequence"/>
</dbReference>
<dbReference type="Gene3D" id="3.40.50.300">
    <property type="entry name" value="P-loop containing nucleotide triphosphate hydrolases"/>
    <property type="match status" value="1"/>
</dbReference>